<dbReference type="PROSITE" id="PS50928">
    <property type="entry name" value="ABC_TM1"/>
    <property type="match status" value="1"/>
</dbReference>
<dbReference type="GO" id="GO:0071916">
    <property type="term" value="F:dipeptide transmembrane transporter activity"/>
    <property type="evidence" value="ECO:0007669"/>
    <property type="project" value="TreeGrafter"/>
</dbReference>
<keyword evidence="2 7" id="KW-0813">Transport</keyword>
<reference evidence="10" key="1">
    <citation type="submission" date="2016-10" db="EMBL/GenBank/DDBJ databases">
        <authorList>
            <person name="Varghese N."/>
            <person name="Submissions S."/>
        </authorList>
    </citation>
    <scope>NUCLEOTIDE SEQUENCE [LARGE SCALE GENOMIC DNA]</scope>
    <source>
        <strain evidence="10">CGMCC 1.10118</strain>
    </source>
</reference>
<dbReference type="PANTHER" id="PTHR43163:SF6">
    <property type="entry name" value="DIPEPTIDE TRANSPORT SYSTEM PERMEASE PROTEIN DPPB-RELATED"/>
    <property type="match status" value="1"/>
</dbReference>
<evidence type="ECO:0000256" key="3">
    <source>
        <dbReference type="ARBA" id="ARBA00022475"/>
    </source>
</evidence>
<comment type="subcellular location">
    <subcellularLocation>
        <location evidence="1 7">Cell membrane</location>
        <topology evidence="1 7">Multi-pass membrane protein</topology>
    </subcellularLocation>
</comment>
<keyword evidence="3" id="KW-1003">Cell membrane</keyword>
<feature type="transmembrane region" description="Helical" evidence="7">
    <location>
        <begin position="275"/>
        <end position="298"/>
    </location>
</feature>
<feature type="domain" description="ABC transmembrane type-1" evidence="8">
    <location>
        <begin position="97"/>
        <end position="294"/>
    </location>
</feature>
<evidence type="ECO:0000256" key="5">
    <source>
        <dbReference type="ARBA" id="ARBA00022989"/>
    </source>
</evidence>
<gene>
    <name evidence="9" type="ORF">SAMN04487946_109141</name>
</gene>
<evidence type="ECO:0000256" key="1">
    <source>
        <dbReference type="ARBA" id="ARBA00004651"/>
    </source>
</evidence>
<evidence type="ECO:0000313" key="9">
    <source>
        <dbReference type="EMBL" id="SDY25779.1"/>
    </source>
</evidence>
<keyword evidence="10" id="KW-1185">Reference proteome</keyword>
<sequence>MSYSSYIVRRTLGLIPKLLIASVVVFMLVQITPGDPVTTLAPPRASPEQLAALRDKWRLNEPLYIQYLTWMANLLQGDLGLSAATRRPVTDMIALRVPISLRFSALALFISYAIAIPFGIIGAVKQHTSWDYLSMGFVLLAISFPSFWFAILLILVFAIQLGWTSAVGYGTVGLLVLPAVALGLRGSAIETRVMRSSMIETLNEKFITASRAHGLPERSVIFKHALRNALIPIITLFGLRLGYILASGLVIEIVFNRPGVGHLLVDSIFKRDYPVVRAILMILVTTIMLGNFLADLLYGLADPRIRYD</sequence>
<dbReference type="Gene3D" id="1.10.3720.10">
    <property type="entry name" value="MetI-like"/>
    <property type="match status" value="1"/>
</dbReference>
<comment type="similarity">
    <text evidence="7">Belongs to the binding-protein-dependent transport system permease family.</text>
</comment>
<dbReference type="GO" id="GO:0005886">
    <property type="term" value="C:plasma membrane"/>
    <property type="evidence" value="ECO:0007669"/>
    <property type="project" value="UniProtKB-SubCell"/>
</dbReference>
<accession>A0A1H3IEV0</accession>
<dbReference type="SUPFAM" id="SSF161098">
    <property type="entry name" value="MetI-like"/>
    <property type="match status" value="1"/>
</dbReference>
<dbReference type="InterPro" id="IPR035906">
    <property type="entry name" value="MetI-like_sf"/>
</dbReference>
<proteinExistence type="inferred from homology"/>
<dbReference type="STRING" id="660517.SAMN04487946_109141"/>
<dbReference type="InterPro" id="IPR045621">
    <property type="entry name" value="BPD_transp_1_N"/>
</dbReference>
<dbReference type="Pfam" id="PF19300">
    <property type="entry name" value="BPD_transp_1_N"/>
    <property type="match status" value="1"/>
</dbReference>
<feature type="transmembrane region" description="Helical" evidence="7">
    <location>
        <begin position="12"/>
        <end position="31"/>
    </location>
</feature>
<keyword evidence="4 7" id="KW-0812">Transmembrane</keyword>
<feature type="transmembrane region" description="Helical" evidence="7">
    <location>
        <begin position="166"/>
        <end position="188"/>
    </location>
</feature>
<keyword evidence="6 7" id="KW-0472">Membrane</keyword>
<dbReference type="CDD" id="cd06261">
    <property type="entry name" value="TM_PBP2"/>
    <property type="match status" value="1"/>
</dbReference>
<dbReference type="Proteomes" id="UP000199170">
    <property type="component" value="Unassembled WGS sequence"/>
</dbReference>
<protein>
    <submittedName>
        <fullName evidence="9">Peptide/nickel transport system permease protein</fullName>
    </submittedName>
</protein>
<evidence type="ECO:0000256" key="2">
    <source>
        <dbReference type="ARBA" id="ARBA00022448"/>
    </source>
</evidence>
<dbReference type="EMBL" id="FNPB01000009">
    <property type="protein sequence ID" value="SDY25779.1"/>
    <property type="molecule type" value="Genomic_DNA"/>
</dbReference>
<dbReference type="OrthoDB" id="44105at2157"/>
<keyword evidence="5 7" id="KW-1133">Transmembrane helix</keyword>
<evidence type="ECO:0000256" key="7">
    <source>
        <dbReference type="RuleBase" id="RU363032"/>
    </source>
</evidence>
<dbReference type="Pfam" id="PF00528">
    <property type="entry name" value="BPD_transp_1"/>
    <property type="match status" value="1"/>
</dbReference>
<evidence type="ECO:0000259" key="8">
    <source>
        <dbReference type="PROSITE" id="PS50928"/>
    </source>
</evidence>
<name>A0A1H3IEV0_9EURY</name>
<evidence type="ECO:0000256" key="4">
    <source>
        <dbReference type="ARBA" id="ARBA00022692"/>
    </source>
</evidence>
<evidence type="ECO:0000313" key="10">
    <source>
        <dbReference type="Proteomes" id="UP000199170"/>
    </source>
</evidence>
<feature type="transmembrane region" description="Helical" evidence="7">
    <location>
        <begin position="229"/>
        <end position="255"/>
    </location>
</feature>
<evidence type="ECO:0000256" key="6">
    <source>
        <dbReference type="ARBA" id="ARBA00023136"/>
    </source>
</evidence>
<dbReference type="InterPro" id="IPR000515">
    <property type="entry name" value="MetI-like"/>
</dbReference>
<dbReference type="PANTHER" id="PTHR43163">
    <property type="entry name" value="DIPEPTIDE TRANSPORT SYSTEM PERMEASE PROTEIN DPPB-RELATED"/>
    <property type="match status" value="1"/>
</dbReference>
<organism evidence="9 10">
    <name type="scientific">Halobellus clavatus</name>
    <dbReference type="NCBI Taxonomy" id="660517"/>
    <lineage>
        <taxon>Archaea</taxon>
        <taxon>Methanobacteriati</taxon>
        <taxon>Methanobacteriota</taxon>
        <taxon>Stenosarchaea group</taxon>
        <taxon>Halobacteria</taxon>
        <taxon>Halobacteriales</taxon>
        <taxon>Haloferacaceae</taxon>
        <taxon>Halobellus</taxon>
    </lineage>
</organism>
<dbReference type="RefSeq" id="WP_089768147.1">
    <property type="nucleotide sequence ID" value="NZ_FNPB01000009.1"/>
</dbReference>
<feature type="transmembrane region" description="Helical" evidence="7">
    <location>
        <begin position="103"/>
        <end position="124"/>
    </location>
</feature>
<feature type="transmembrane region" description="Helical" evidence="7">
    <location>
        <begin position="136"/>
        <end position="160"/>
    </location>
</feature>
<dbReference type="AlphaFoldDB" id="A0A1H3IEV0"/>